<evidence type="ECO:0000313" key="1">
    <source>
        <dbReference type="EMBL" id="RWX43658.1"/>
    </source>
</evidence>
<sequence>MEENYFEELIRNELLENPAFVALTLSPDPEKAARTAEKEQQRLAAYEQTLDQEQAAA</sequence>
<dbReference type="EMBL" id="MTKP01000425">
    <property type="protein sequence ID" value="RWX43658.1"/>
    <property type="molecule type" value="Genomic_DNA"/>
</dbReference>
<dbReference type="GO" id="GO:0016787">
    <property type="term" value="F:hydrolase activity"/>
    <property type="evidence" value="ECO:0007669"/>
    <property type="project" value="UniProtKB-KW"/>
</dbReference>
<dbReference type="GO" id="GO:0046872">
    <property type="term" value="F:metal ion binding"/>
    <property type="evidence" value="ECO:0007669"/>
    <property type="project" value="InterPro"/>
</dbReference>
<dbReference type="Gene3D" id="3.30.830.10">
    <property type="entry name" value="Metalloenzyme, LuxS/M16 peptidase-like"/>
    <property type="match status" value="1"/>
</dbReference>
<keyword evidence="2" id="KW-1185">Reference proteome</keyword>
<organism evidence="1 2">
    <name type="scientific">Candidatus Electrothrix communis</name>
    <dbReference type="NCBI Taxonomy" id="1859133"/>
    <lineage>
        <taxon>Bacteria</taxon>
        <taxon>Pseudomonadati</taxon>
        <taxon>Thermodesulfobacteriota</taxon>
        <taxon>Desulfobulbia</taxon>
        <taxon>Desulfobulbales</taxon>
        <taxon>Desulfobulbaceae</taxon>
        <taxon>Candidatus Electrothrix</taxon>
    </lineage>
</organism>
<dbReference type="Proteomes" id="UP000288086">
    <property type="component" value="Unassembled WGS sequence"/>
</dbReference>
<comment type="caution">
    <text evidence="1">The sequence shown here is derived from an EMBL/GenBank/DDBJ whole genome shotgun (WGS) entry which is preliminary data.</text>
</comment>
<protein>
    <submittedName>
        <fullName evidence="1">Putative Metalloendopeptidases/Hydrolase</fullName>
        <ecNumber evidence="1">3.4.24.-</ecNumber>
    </submittedName>
</protein>
<gene>
    <name evidence="1" type="ORF">VT98_14252</name>
</gene>
<dbReference type="AlphaFoldDB" id="A0A444IRY8"/>
<dbReference type="EC" id="3.4.24.-" evidence="1"/>
<keyword evidence="1" id="KW-0378">Hydrolase</keyword>
<evidence type="ECO:0000313" key="2">
    <source>
        <dbReference type="Proteomes" id="UP000288086"/>
    </source>
</evidence>
<proteinExistence type="predicted"/>
<accession>A0A444IRY8</accession>
<dbReference type="InterPro" id="IPR011249">
    <property type="entry name" value="Metalloenz_LuxS/M16"/>
</dbReference>
<name>A0A444IRY8_9BACT</name>
<dbReference type="SUPFAM" id="SSF63411">
    <property type="entry name" value="LuxS/MPP-like metallohydrolase"/>
    <property type="match status" value="1"/>
</dbReference>
<reference evidence="1 2" key="1">
    <citation type="submission" date="2017-01" db="EMBL/GenBank/DDBJ databases">
        <title>The cable genome- insights into the physiology and evolution of filamentous bacteria capable of sulfide oxidation via long distance electron transfer.</title>
        <authorList>
            <person name="Schreiber L."/>
            <person name="Bjerg J.T."/>
            <person name="Boggild A."/>
            <person name="Van De Vossenberg J."/>
            <person name="Meysman F."/>
            <person name="Nielsen L.P."/>
            <person name="Schramm A."/>
            <person name="Kjeldsen K.U."/>
        </authorList>
    </citation>
    <scope>NUCLEOTIDE SEQUENCE [LARGE SCALE GENOMIC DNA]</scope>
    <source>
        <strain evidence="1">A1</strain>
    </source>
</reference>